<name>A0A1H0ZNR4_9MICO</name>
<evidence type="ECO:0000313" key="3">
    <source>
        <dbReference type="EMBL" id="SDQ28994.1"/>
    </source>
</evidence>
<dbReference type="GO" id="GO:0016758">
    <property type="term" value="F:hexosyltransferase activity"/>
    <property type="evidence" value="ECO:0007669"/>
    <property type="project" value="UniProtKB-ARBA"/>
</dbReference>
<dbReference type="SUPFAM" id="SSF53448">
    <property type="entry name" value="Nucleotide-diphospho-sugar transferases"/>
    <property type="match status" value="1"/>
</dbReference>
<feature type="domain" description="Glycosyltransferase 2-like" evidence="1">
    <location>
        <begin position="9"/>
        <end position="130"/>
    </location>
</feature>
<evidence type="ECO:0000259" key="1">
    <source>
        <dbReference type="Pfam" id="PF00535"/>
    </source>
</evidence>
<dbReference type="Gene3D" id="3.90.550.10">
    <property type="entry name" value="Spore Coat Polysaccharide Biosynthesis Protein SpsA, Chain A"/>
    <property type="match status" value="1"/>
</dbReference>
<evidence type="ECO:0000313" key="4">
    <source>
        <dbReference type="Proteomes" id="UP000182690"/>
    </source>
</evidence>
<dbReference type="InterPro" id="IPR001173">
    <property type="entry name" value="Glyco_trans_2-like"/>
</dbReference>
<dbReference type="Proteomes" id="UP000182690">
    <property type="component" value="Unassembled WGS sequence"/>
</dbReference>
<dbReference type="AlphaFoldDB" id="A0A1H0ZNR4"/>
<evidence type="ECO:0000259" key="2">
    <source>
        <dbReference type="Pfam" id="PF22181"/>
    </source>
</evidence>
<reference evidence="3 4" key="1">
    <citation type="submission" date="2016-10" db="EMBL/GenBank/DDBJ databases">
        <authorList>
            <person name="de Groot N.N."/>
        </authorList>
    </citation>
    <scope>NUCLEOTIDE SEQUENCE [LARGE SCALE GENOMIC DNA]</scope>
    <source>
        <strain evidence="3 4">DSM 22788</strain>
    </source>
</reference>
<dbReference type="InterPro" id="IPR054028">
    <property type="entry name" value="TarS/TarP_linker"/>
</dbReference>
<gene>
    <name evidence="3" type="ORF">SAMN04488565_1928</name>
</gene>
<dbReference type="PANTHER" id="PTHR22916">
    <property type="entry name" value="GLYCOSYLTRANSFERASE"/>
    <property type="match status" value="1"/>
</dbReference>
<dbReference type="EMBL" id="FNKB01000001">
    <property type="protein sequence ID" value="SDQ28994.1"/>
    <property type="molecule type" value="Genomic_DNA"/>
</dbReference>
<accession>A0A1H0ZNR4</accession>
<sequence>MTETAPIVSVVIPVYNSMPYLTGTVESLLAQQLAAFEIIAIDDGSTDGSGAELDRFAALDDRVTVVHQENSGWPGMPRNRGLERARGTYVLFMDADDTMAPEALRLMVDQADEHDADVVIPRFEGTGGRQVQALFERHPEGPIELARAMETLSPQKLFRRAMLERIGLRFPEGRVRLEDGIFVTRAYIEARRIMFCGAGPLYFIALRDDGGNISGQRIDPENYVASCRRIAETLLEGAPDREAGVSLVRQFFGRKGLRFYAPKRWLRMDEAQRAQWVALHRDFLRDLLPAEADARIAHPTDRRKVELIRAGDVAGLDTLIRAAELLEHTGTVSGTRAVPGGIELTVAVHAAHPDAPARKAGAGLRVRLADRVYRALRPLITRRAVRGASRVAADLLLRDRPRATLLLSGRKRGRAAAVPGRLAPPAPATGVAPRDDAAPRYRFVLPHDLLRRYRGERVDAWTVLYADRSTSGDRARLTAQPGLDRRVDGVRVYATNRGNFSLQVRSTR</sequence>
<dbReference type="STRING" id="1079994.SAMN04488565_1928"/>
<dbReference type="CDD" id="cd00761">
    <property type="entry name" value="Glyco_tranf_GTA_type"/>
    <property type="match status" value="1"/>
</dbReference>
<protein>
    <submittedName>
        <fullName evidence="3">Glycosyl transferase family 2</fullName>
    </submittedName>
</protein>
<dbReference type="PANTHER" id="PTHR22916:SF3">
    <property type="entry name" value="UDP-GLCNAC:BETAGAL BETA-1,3-N-ACETYLGLUCOSAMINYLTRANSFERASE-LIKE PROTEIN 1"/>
    <property type="match status" value="1"/>
</dbReference>
<organism evidence="3 4">
    <name type="scientific">Leucobacter chromiiresistens</name>
    <dbReference type="NCBI Taxonomy" id="1079994"/>
    <lineage>
        <taxon>Bacteria</taxon>
        <taxon>Bacillati</taxon>
        <taxon>Actinomycetota</taxon>
        <taxon>Actinomycetes</taxon>
        <taxon>Micrococcales</taxon>
        <taxon>Microbacteriaceae</taxon>
        <taxon>Leucobacter</taxon>
    </lineage>
</organism>
<dbReference type="Pfam" id="PF22181">
    <property type="entry name" value="TarS_linker"/>
    <property type="match status" value="1"/>
</dbReference>
<dbReference type="OrthoDB" id="3171021at2"/>
<feature type="domain" description="TarS/TarP linker" evidence="2">
    <location>
        <begin position="220"/>
        <end position="319"/>
    </location>
</feature>
<proteinExistence type="predicted"/>
<dbReference type="Pfam" id="PF00535">
    <property type="entry name" value="Glycos_transf_2"/>
    <property type="match status" value="1"/>
</dbReference>
<dbReference type="eggNOG" id="COG1216">
    <property type="taxonomic scope" value="Bacteria"/>
</dbReference>
<dbReference type="RefSeq" id="WP_010157348.1">
    <property type="nucleotide sequence ID" value="NZ_FNKB01000001.1"/>
</dbReference>
<keyword evidence="3" id="KW-0808">Transferase</keyword>
<dbReference type="InterPro" id="IPR029044">
    <property type="entry name" value="Nucleotide-diphossugar_trans"/>
</dbReference>